<feature type="compositionally biased region" description="Low complexity" evidence="1">
    <location>
        <begin position="553"/>
        <end position="566"/>
    </location>
</feature>
<dbReference type="Proteomes" id="UP000282957">
    <property type="component" value="Unassembled WGS sequence"/>
</dbReference>
<name>A0A437M1H6_9PROT</name>
<organism evidence="2 3">
    <name type="scientific">Rhodovarius crocodyli</name>
    <dbReference type="NCBI Taxonomy" id="1979269"/>
    <lineage>
        <taxon>Bacteria</taxon>
        <taxon>Pseudomonadati</taxon>
        <taxon>Pseudomonadota</taxon>
        <taxon>Alphaproteobacteria</taxon>
        <taxon>Acetobacterales</taxon>
        <taxon>Roseomonadaceae</taxon>
        <taxon>Rhodovarius</taxon>
    </lineage>
</organism>
<feature type="region of interest" description="Disordered" evidence="1">
    <location>
        <begin position="453"/>
        <end position="484"/>
    </location>
</feature>
<sequence>MRRTYERFRTQAELRAYAAGLREGLLEGRRQMRDMASYLTSDLETDAEAAEEAADRMDLDARQAEERRVEAHASATAADGLLAGFTGTPEDFSGFAAGKAPEAPELGPFTPSAAPTLPDDARLDRWRDANAELLNKVPANRSPPAIPVQVSEPPCAAVEVAALMPEAVSPQRYAPDDVLVTIGDTGIVTGDGELSLPVMTEEERNAFVTAWHQTDASDIQPLRYVFDTPAVEPLAGAEAQLSIAAEVDPLAWSGNEVASELAPMIETPPTEEPATGEVAAMAEAEEAGPTAEPCEAGEDEPGELLLIEDAPAAAEVAAVEALASVEEAAAAPAAEPAAPEEAQELVAHVEPEAEATLEAPSDPDAPPAPGPVPEAAPVAPQPRAEPTRIPESWAMSDELRGYADGQQLDADLEAHAFRRFWLTEVSHKAQKLDWDEAFRVWCRTAVGRRNLEASAKRRSAAMAERQAKRAAEQDPGDAAAAPASVTSIEIQQAPPPAAAQARSVTDLTPAERRVIQGLFEKGDPVPGIAERYGVTPLAIRRLAETSKWKVGGAPKAAAPKPSPAAAQTPVVPKGGPPRGIEDGDPDPDDPANQQDFAEATAIVRRGGGGRDLRKKFGWSVAYSRDYAEWARGK</sequence>
<protein>
    <submittedName>
        <fullName evidence="2">Sigma-70 family RNA polymerase sigma factor</fullName>
    </submittedName>
</protein>
<dbReference type="EMBL" id="SACL01000011">
    <property type="protein sequence ID" value="RVT91374.1"/>
    <property type="molecule type" value="Genomic_DNA"/>
</dbReference>
<proteinExistence type="predicted"/>
<gene>
    <name evidence="2" type="ORF">EOD42_22225</name>
</gene>
<reference evidence="2 3" key="1">
    <citation type="submission" date="2019-01" db="EMBL/GenBank/DDBJ databases">
        <authorList>
            <person name="Chen W.-M."/>
        </authorList>
    </citation>
    <scope>NUCLEOTIDE SEQUENCE [LARGE SCALE GENOMIC DNA]</scope>
    <source>
        <strain evidence="2 3">CCP-6</strain>
    </source>
</reference>
<evidence type="ECO:0000313" key="2">
    <source>
        <dbReference type="EMBL" id="RVT91374.1"/>
    </source>
</evidence>
<evidence type="ECO:0000313" key="3">
    <source>
        <dbReference type="Proteomes" id="UP000282957"/>
    </source>
</evidence>
<accession>A0A437M1H6</accession>
<dbReference type="OrthoDB" id="7211084at2"/>
<dbReference type="RefSeq" id="WP_127789791.1">
    <property type="nucleotide sequence ID" value="NZ_SACL01000011.1"/>
</dbReference>
<dbReference type="AlphaFoldDB" id="A0A437M1H6"/>
<feature type="compositionally biased region" description="Pro residues" evidence="1">
    <location>
        <begin position="363"/>
        <end position="374"/>
    </location>
</feature>
<feature type="compositionally biased region" description="Low complexity" evidence="1">
    <location>
        <begin position="375"/>
        <end position="384"/>
    </location>
</feature>
<evidence type="ECO:0000256" key="1">
    <source>
        <dbReference type="SAM" id="MobiDB-lite"/>
    </source>
</evidence>
<comment type="caution">
    <text evidence="2">The sequence shown here is derived from an EMBL/GenBank/DDBJ whole genome shotgun (WGS) entry which is preliminary data.</text>
</comment>
<feature type="region of interest" description="Disordered" evidence="1">
    <location>
        <begin position="550"/>
        <end position="596"/>
    </location>
</feature>
<feature type="region of interest" description="Disordered" evidence="1">
    <location>
        <begin position="355"/>
        <end position="390"/>
    </location>
</feature>
<keyword evidence="3" id="KW-1185">Reference proteome</keyword>